<dbReference type="PANTHER" id="PTHR11130:SF0">
    <property type="entry name" value="GLUTATHIONE SYNTHETASE"/>
    <property type="match status" value="1"/>
</dbReference>
<name>A0A1E4U2C3_PACTA</name>
<keyword evidence="14" id="KW-1185">Reference proteome</keyword>
<keyword evidence="5" id="KW-0317">Glutathione biosynthesis</keyword>
<keyword evidence="6 11" id="KW-0479">Metal-binding</keyword>
<proteinExistence type="inferred from homology"/>
<reference evidence="14" key="1">
    <citation type="submission" date="2016-05" db="EMBL/GenBank/DDBJ databases">
        <title>Comparative genomics of biotechnologically important yeasts.</title>
        <authorList>
            <consortium name="DOE Joint Genome Institute"/>
            <person name="Riley R."/>
            <person name="Haridas S."/>
            <person name="Wolfe K.H."/>
            <person name="Lopes M.R."/>
            <person name="Hittinger C.T."/>
            <person name="Goker M."/>
            <person name="Salamov A."/>
            <person name="Wisecaver J."/>
            <person name="Long T.M."/>
            <person name="Aerts A.L."/>
            <person name="Barry K."/>
            <person name="Choi C."/>
            <person name="Clum A."/>
            <person name="Coughlan A.Y."/>
            <person name="Deshpande S."/>
            <person name="Douglass A.P."/>
            <person name="Hanson S.J."/>
            <person name="Klenk H.-P."/>
            <person name="Labutti K."/>
            <person name="Lapidus A."/>
            <person name="Lindquist E."/>
            <person name="Lipzen A."/>
            <person name="Meier-Kolthoff J.P."/>
            <person name="Ohm R.A."/>
            <person name="Otillar R.P."/>
            <person name="Pangilinan J."/>
            <person name="Peng Y."/>
            <person name="Rokas A."/>
            <person name="Rosa C.A."/>
            <person name="Scheuner C."/>
            <person name="Sibirny A.A."/>
            <person name="Slot J.C."/>
            <person name="Stielow J.B."/>
            <person name="Sun H."/>
            <person name="Kurtzman C.P."/>
            <person name="Blackwell M."/>
            <person name="Grigoriev I.V."/>
            <person name="Jeffries T.W."/>
        </authorList>
    </citation>
    <scope>NUCLEOTIDE SEQUENCE [LARGE SCALE GENOMIC DNA]</scope>
    <source>
        <strain evidence="14">NRRL Y-2460</strain>
    </source>
</reference>
<evidence type="ECO:0000256" key="5">
    <source>
        <dbReference type="ARBA" id="ARBA00022684"/>
    </source>
</evidence>
<evidence type="ECO:0000256" key="10">
    <source>
        <dbReference type="PIRSR" id="PIRSR001558-1"/>
    </source>
</evidence>
<evidence type="ECO:0000256" key="3">
    <source>
        <dbReference type="ARBA" id="ARBA00012214"/>
    </source>
</evidence>
<dbReference type="InterPro" id="IPR014049">
    <property type="entry name" value="Glutathione_synthase_N_euk"/>
</dbReference>
<dbReference type="InterPro" id="IPR037013">
    <property type="entry name" value="GSH-S_sub-bd_sf"/>
</dbReference>
<evidence type="ECO:0000313" key="13">
    <source>
        <dbReference type="EMBL" id="ODV98155.1"/>
    </source>
</evidence>
<dbReference type="InterPro" id="IPR005615">
    <property type="entry name" value="Glutathione_synthase"/>
</dbReference>
<feature type="binding site" evidence="11">
    <location>
        <position position="351"/>
    </location>
    <ligand>
        <name>Mg(2+)</name>
        <dbReference type="ChEBI" id="CHEBI:18420"/>
    </ligand>
</feature>
<dbReference type="EMBL" id="KV454011">
    <property type="protein sequence ID" value="ODV98155.1"/>
    <property type="molecule type" value="Genomic_DNA"/>
</dbReference>
<dbReference type="PIRSF" id="PIRSF001558">
    <property type="entry name" value="GSHase"/>
    <property type="match status" value="1"/>
</dbReference>
<dbReference type="GO" id="GO:0005829">
    <property type="term" value="C:cytosol"/>
    <property type="evidence" value="ECO:0007669"/>
    <property type="project" value="TreeGrafter"/>
</dbReference>
<comment type="similarity">
    <text evidence="2">Belongs to the eukaryotic GSH synthase family.</text>
</comment>
<evidence type="ECO:0000256" key="4">
    <source>
        <dbReference type="ARBA" id="ARBA00022598"/>
    </source>
</evidence>
<dbReference type="Pfam" id="PF03917">
    <property type="entry name" value="GSH_synth_ATP"/>
    <property type="match status" value="1"/>
</dbReference>
<dbReference type="Pfam" id="PF03199">
    <property type="entry name" value="GSH_synthase"/>
    <property type="match status" value="1"/>
</dbReference>
<feature type="binding site" evidence="11">
    <location>
        <position position="113"/>
    </location>
    <ligand>
        <name>Mg(2+)</name>
        <dbReference type="ChEBI" id="CHEBI:18420"/>
    </ligand>
</feature>
<dbReference type="InterPro" id="IPR016185">
    <property type="entry name" value="PreATP-grasp_dom_sf"/>
</dbReference>
<feature type="binding site" evidence="10">
    <location>
        <position position="199"/>
    </location>
    <ligand>
        <name>substrate</name>
    </ligand>
</feature>
<comment type="cofactor">
    <cofactor evidence="11">
        <name>Mg(2+)</name>
        <dbReference type="ChEBI" id="CHEBI:18420"/>
    </cofactor>
    <text evidence="11">Binds 1 Mg(2+) ion per subunit.</text>
</comment>
<dbReference type="PANTHER" id="PTHR11130">
    <property type="entry name" value="GLUTATHIONE SYNTHETASE"/>
    <property type="match status" value="1"/>
</dbReference>
<accession>A0A1E4U2C3</accession>
<comment type="pathway">
    <text evidence="1">Sulfur metabolism; glutathione biosynthesis; glutathione from L-cysteine and L-glutamate: step 2/2.</text>
</comment>
<evidence type="ECO:0000256" key="8">
    <source>
        <dbReference type="ARBA" id="ARBA00022840"/>
    </source>
</evidence>
<dbReference type="FunFam" id="3.30.1490.50:FF:000002">
    <property type="entry name" value="Glutathione synthetase"/>
    <property type="match status" value="1"/>
</dbReference>
<dbReference type="AlphaFoldDB" id="A0A1E4U2C3"/>
<dbReference type="Gene3D" id="3.30.1490.50">
    <property type="match status" value="1"/>
</dbReference>
<dbReference type="Gene3D" id="3.30.1490.80">
    <property type="match status" value="1"/>
</dbReference>
<dbReference type="Gene3D" id="3.30.470.20">
    <property type="entry name" value="ATP-grasp fold, B domain"/>
    <property type="match status" value="1"/>
</dbReference>
<feature type="binding site" evidence="11">
    <location>
        <position position="111"/>
    </location>
    <ligand>
        <name>Mg(2+)</name>
        <dbReference type="ChEBI" id="CHEBI:18420"/>
    </ligand>
</feature>
<evidence type="ECO:0000256" key="11">
    <source>
        <dbReference type="PIRSR" id="PIRSR001558-2"/>
    </source>
</evidence>
<evidence type="ECO:0000256" key="1">
    <source>
        <dbReference type="ARBA" id="ARBA00004965"/>
    </source>
</evidence>
<feature type="binding site" evidence="10">
    <location>
        <position position="289"/>
    </location>
    <ligand>
        <name>ATP</name>
        <dbReference type="ChEBI" id="CHEBI:30616"/>
    </ligand>
</feature>
<organism evidence="13 14">
    <name type="scientific">Pachysolen tannophilus NRRL Y-2460</name>
    <dbReference type="NCBI Taxonomy" id="669874"/>
    <lineage>
        <taxon>Eukaryota</taxon>
        <taxon>Fungi</taxon>
        <taxon>Dikarya</taxon>
        <taxon>Ascomycota</taxon>
        <taxon>Saccharomycotina</taxon>
        <taxon>Pichiomycetes</taxon>
        <taxon>Pachysolenaceae</taxon>
        <taxon>Pachysolen</taxon>
    </lineage>
</organism>
<dbReference type="Gene3D" id="3.40.50.1760">
    <property type="entry name" value="Glutathione synthase, substrate-binding domain superfamily, eukaryotic"/>
    <property type="match status" value="1"/>
</dbReference>
<feature type="non-terminal residue" evidence="13">
    <location>
        <position position="388"/>
    </location>
</feature>
<protein>
    <recommendedName>
        <fullName evidence="3">glutathione synthase</fullName>
        <ecNumber evidence="3">6.3.2.3</ecNumber>
    </recommendedName>
</protein>
<gene>
    <name evidence="13" type="ORF">PACTADRAFT_47959</name>
</gene>
<dbReference type="SUPFAM" id="SSF52440">
    <property type="entry name" value="PreATP-grasp domain"/>
    <property type="match status" value="1"/>
</dbReference>
<dbReference type="InterPro" id="IPR004887">
    <property type="entry name" value="GSH_synth_subst-bd"/>
</dbReference>
<dbReference type="OrthoDB" id="2020073at2759"/>
<feature type="domain" description="Glutathione synthase substrate-binding" evidence="12">
    <location>
        <begin position="183"/>
        <end position="286"/>
    </location>
</feature>
<feature type="binding site" evidence="10">
    <location>
        <begin position="347"/>
        <end position="356"/>
    </location>
    <ligand>
        <name>ATP</name>
        <dbReference type="ChEBI" id="CHEBI:30616"/>
    </ligand>
</feature>
<dbReference type="STRING" id="669874.A0A1E4U2C3"/>
<feature type="binding site" evidence="10">
    <location>
        <begin position="380"/>
        <end position="383"/>
    </location>
    <ligand>
        <name>ATP</name>
        <dbReference type="ChEBI" id="CHEBI:30616"/>
    </ligand>
</feature>
<dbReference type="GO" id="GO:0042803">
    <property type="term" value="F:protein homodimerization activity"/>
    <property type="evidence" value="ECO:0007669"/>
    <property type="project" value="EnsemblFungi"/>
</dbReference>
<dbReference type="GO" id="GO:0004363">
    <property type="term" value="F:glutathione synthase activity"/>
    <property type="evidence" value="ECO:0007669"/>
    <property type="project" value="UniProtKB-EC"/>
</dbReference>
<feature type="binding site" evidence="10">
    <location>
        <position position="111"/>
    </location>
    <ligand>
        <name>ATP</name>
        <dbReference type="ChEBI" id="CHEBI:30616"/>
    </ligand>
</feature>
<feature type="binding site" evidence="10">
    <location>
        <position position="92"/>
    </location>
    <ligand>
        <name>substrate</name>
    </ligand>
</feature>
<sequence length="388" mass="43966">MYPPDFKSHSVIHAPVTLFPTPFPKKEFNKAIEVQKLFNVLYVNAVKDKNWFSTILSDLANFDPEFTGKLWKTYLKALDIGTVQKLSLGLFRSDYMVDSKNGGTGDLKQIEFNTVSVSFGGLSSKVGELHKYLNATGDYQNNGGQYYQADEELSISESCQKLAEALSQGDYYYNGQIKGDTNTVILFVVQPNERNCFDQRLLEYALLKTHGIKSIRLTLEEIGLKTFTDKETKKLYIKETNAEISVVYYRSGYSPNDYPTQACWDSRLDLEISKAIKCPSLSTQLSGAKKIQQLLTVEKIVRNFLSDEQDVSKIMDTFVKIYPMDDSKEGSIGKKLAFEDPLNYVLKPQREGGGNNIYRESIPGFLENLSKEEWGGYILMELISPPKH</sequence>
<dbReference type="SUPFAM" id="SSF56059">
    <property type="entry name" value="Glutathione synthetase ATP-binding domain-like"/>
    <property type="match status" value="1"/>
</dbReference>
<evidence type="ECO:0000259" key="12">
    <source>
        <dbReference type="Pfam" id="PF03199"/>
    </source>
</evidence>
<dbReference type="EC" id="6.3.2.3" evidence="3"/>
<dbReference type="InterPro" id="IPR014709">
    <property type="entry name" value="Glutathione_synthase_C_euk"/>
</dbReference>
<evidence type="ECO:0000256" key="9">
    <source>
        <dbReference type="ARBA" id="ARBA00022842"/>
    </source>
</evidence>
<dbReference type="GO" id="GO:0043295">
    <property type="term" value="F:glutathione binding"/>
    <property type="evidence" value="ECO:0007669"/>
    <property type="project" value="EnsemblFungi"/>
</dbReference>
<evidence type="ECO:0000256" key="6">
    <source>
        <dbReference type="ARBA" id="ARBA00022723"/>
    </source>
</evidence>
<evidence type="ECO:0000313" key="14">
    <source>
        <dbReference type="Proteomes" id="UP000094236"/>
    </source>
</evidence>
<dbReference type="GO" id="GO:0005524">
    <property type="term" value="F:ATP binding"/>
    <property type="evidence" value="ECO:0007669"/>
    <property type="project" value="UniProtKB-KW"/>
</dbReference>
<dbReference type="Proteomes" id="UP000094236">
    <property type="component" value="Unassembled WGS sequence"/>
</dbReference>
<dbReference type="NCBIfam" id="TIGR01986">
    <property type="entry name" value="glut_syn_euk"/>
    <property type="match status" value="1"/>
</dbReference>
<evidence type="ECO:0000256" key="2">
    <source>
        <dbReference type="ARBA" id="ARBA00010385"/>
    </source>
</evidence>
<evidence type="ECO:0000256" key="7">
    <source>
        <dbReference type="ARBA" id="ARBA00022741"/>
    </source>
</evidence>
<keyword evidence="4" id="KW-0436">Ligase</keyword>
<keyword evidence="9 11" id="KW-0460">Magnesium</keyword>
<keyword evidence="8 10" id="KW-0067">ATP-binding</keyword>
<dbReference type="GO" id="GO:0000287">
    <property type="term" value="F:magnesium ion binding"/>
    <property type="evidence" value="ECO:0007669"/>
    <property type="project" value="EnsemblFungi"/>
</dbReference>
<feature type="binding site" evidence="10">
    <location>
        <position position="358"/>
    </location>
    <ligand>
        <name>ATP</name>
        <dbReference type="ChEBI" id="CHEBI:30616"/>
    </ligand>
</feature>
<keyword evidence="7 10" id="KW-0547">Nucleotide-binding</keyword>